<sequence length="152" mass="18182">MLTQIGLVYVLYLIISQPWRRCTLGCIIRIMVTGRKLRYKGVSVNMFGIPNLSEPQKEEKVLKRKYLHSFISDFKKDTPKNLLLMYDIPHTRKKERDWFRRQLKNFDFVMIQKSVWVGPSPLPKDFFNYLKRIGLQKEFKTFKLAKSYTNKA</sequence>
<dbReference type="Proteomes" id="UP000034683">
    <property type="component" value="Unassembled WGS sequence"/>
</dbReference>
<evidence type="ECO:0000259" key="1">
    <source>
        <dbReference type="Pfam" id="PF20803"/>
    </source>
</evidence>
<evidence type="ECO:0000313" key="2">
    <source>
        <dbReference type="EMBL" id="KKP88628.1"/>
    </source>
</evidence>
<gene>
    <name evidence="2" type="ORF">UR92_C0001G0007</name>
</gene>
<comment type="caution">
    <text evidence="2">The sequence shown here is derived from an EMBL/GenBank/DDBJ whole genome shotgun (WGS) entry which is preliminary data.</text>
</comment>
<name>A0A0G0D5S7_9BACT</name>
<proteinExistence type="predicted"/>
<feature type="domain" description="Transcriptional repressor PaaX-like central Cas2-like" evidence="1">
    <location>
        <begin position="83"/>
        <end position="145"/>
    </location>
</feature>
<organism evidence="2 3">
    <name type="scientific">Candidatus Nomurabacteria bacterium GW2011_GWA2_35_80</name>
    <dbReference type="NCBI Taxonomy" id="1618733"/>
    <lineage>
        <taxon>Bacteria</taxon>
        <taxon>Candidatus Nomuraibacteriota</taxon>
    </lineage>
</organism>
<dbReference type="EMBL" id="LBRA01000001">
    <property type="protein sequence ID" value="KKP88628.1"/>
    <property type="molecule type" value="Genomic_DNA"/>
</dbReference>
<evidence type="ECO:0000313" key="3">
    <source>
        <dbReference type="Proteomes" id="UP000034683"/>
    </source>
</evidence>
<accession>A0A0G0D5S7</accession>
<protein>
    <recommendedName>
        <fullName evidence="1">Transcriptional repressor PaaX-like central Cas2-like domain-containing protein</fullName>
    </recommendedName>
</protein>
<dbReference type="Pfam" id="PF20803">
    <property type="entry name" value="PaaX_M"/>
    <property type="match status" value="1"/>
</dbReference>
<dbReference type="InterPro" id="IPR048846">
    <property type="entry name" value="PaaX-like_central"/>
</dbReference>
<dbReference type="SUPFAM" id="SSF143430">
    <property type="entry name" value="TTP0101/SSO1404-like"/>
    <property type="match status" value="1"/>
</dbReference>
<dbReference type="Gene3D" id="3.30.70.2650">
    <property type="match status" value="1"/>
</dbReference>
<reference evidence="2 3" key="1">
    <citation type="journal article" date="2015" name="Nature">
        <title>rRNA introns, odd ribosomes, and small enigmatic genomes across a large radiation of phyla.</title>
        <authorList>
            <person name="Brown C.T."/>
            <person name="Hug L.A."/>
            <person name="Thomas B.C."/>
            <person name="Sharon I."/>
            <person name="Castelle C.J."/>
            <person name="Singh A."/>
            <person name="Wilkins M.J."/>
            <person name="Williams K.H."/>
            <person name="Banfield J.F."/>
        </authorList>
    </citation>
    <scope>NUCLEOTIDE SEQUENCE [LARGE SCALE GENOMIC DNA]</scope>
</reference>
<dbReference type="AlphaFoldDB" id="A0A0G0D5S7"/>